<dbReference type="Proteomes" id="UP001501752">
    <property type="component" value="Unassembled WGS sequence"/>
</dbReference>
<evidence type="ECO:0000259" key="1">
    <source>
        <dbReference type="Pfam" id="PF13785"/>
    </source>
</evidence>
<dbReference type="EMBL" id="BAABIS010000001">
    <property type="protein sequence ID" value="GAA4869953.1"/>
    <property type="molecule type" value="Genomic_DNA"/>
</dbReference>
<sequence>MTGLMDLRPGDTLPGGLSVRGAVQVGSATQRWAEYLLTGEAAGTGTTLWLAVEALPDGTERSSYWHRTTAEAAGFDPDLPTLDGQLLAVVERGHGDYRAVGEFGGLPGLRAGTGRLHYVDYTGPGLRASLEYFGPAGHDAPGSPGLLGVEARPPA</sequence>
<organism evidence="2 3">
    <name type="scientific">Kitasatospora terrestris</name>
    <dbReference type="NCBI Taxonomy" id="258051"/>
    <lineage>
        <taxon>Bacteria</taxon>
        <taxon>Bacillati</taxon>
        <taxon>Actinomycetota</taxon>
        <taxon>Actinomycetes</taxon>
        <taxon>Kitasatosporales</taxon>
        <taxon>Streptomycetaceae</taxon>
        <taxon>Kitasatospora</taxon>
    </lineage>
</organism>
<dbReference type="Pfam" id="PF13785">
    <property type="entry name" value="DUF4178"/>
    <property type="match status" value="1"/>
</dbReference>
<feature type="domain" description="DUF4178" evidence="1">
    <location>
        <begin position="19"/>
        <end position="125"/>
    </location>
</feature>
<name>A0ABP9E6Q6_9ACTN</name>
<comment type="caution">
    <text evidence="2">The sequence shown here is derived from an EMBL/GenBank/DDBJ whole genome shotgun (WGS) entry which is preliminary data.</text>
</comment>
<dbReference type="InterPro" id="IPR025235">
    <property type="entry name" value="DUF4178"/>
</dbReference>
<reference evidence="3" key="1">
    <citation type="journal article" date="2019" name="Int. J. Syst. Evol. Microbiol.">
        <title>The Global Catalogue of Microorganisms (GCM) 10K type strain sequencing project: providing services to taxonomists for standard genome sequencing and annotation.</title>
        <authorList>
            <consortium name="The Broad Institute Genomics Platform"/>
            <consortium name="The Broad Institute Genome Sequencing Center for Infectious Disease"/>
            <person name="Wu L."/>
            <person name="Ma J."/>
        </authorList>
    </citation>
    <scope>NUCLEOTIDE SEQUENCE [LARGE SCALE GENOMIC DNA]</scope>
    <source>
        <strain evidence="3">JCM 13006</strain>
    </source>
</reference>
<dbReference type="RefSeq" id="WP_345699633.1">
    <property type="nucleotide sequence ID" value="NZ_BAABIS010000001.1"/>
</dbReference>
<proteinExistence type="predicted"/>
<evidence type="ECO:0000313" key="2">
    <source>
        <dbReference type="EMBL" id="GAA4869953.1"/>
    </source>
</evidence>
<protein>
    <recommendedName>
        <fullName evidence="1">DUF4178 domain-containing protein</fullName>
    </recommendedName>
</protein>
<gene>
    <name evidence="2" type="ORF">GCM10023235_55860</name>
</gene>
<keyword evidence="3" id="KW-1185">Reference proteome</keyword>
<evidence type="ECO:0000313" key="3">
    <source>
        <dbReference type="Proteomes" id="UP001501752"/>
    </source>
</evidence>
<accession>A0ABP9E6Q6</accession>